<evidence type="ECO:0000313" key="9">
    <source>
        <dbReference type="Proteomes" id="UP001198983"/>
    </source>
</evidence>
<feature type="domain" description="GtrA/DPMS transmembrane" evidence="7">
    <location>
        <begin position="30"/>
        <end position="142"/>
    </location>
</feature>
<dbReference type="PANTHER" id="PTHR38459">
    <property type="entry name" value="PROPHAGE BACTOPRENOL-LINKED GLUCOSE TRANSLOCASE HOMOLOG"/>
    <property type="match status" value="1"/>
</dbReference>
<gene>
    <name evidence="8" type="ORF">JW646_11590</name>
</gene>
<proteinExistence type="inferred from homology"/>
<dbReference type="InterPro" id="IPR051401">
    <property type="entry name" value="GtrA_CellWall_Glycosyl"/>
</dbReference>
<dbReference type="KEGG" id="tem:JW646_11590"/>
<evidence type="ECO:0000313" key="8">
    <source>
        <dbReference type="EMBL" id="UEL46294.1"/>
    </source>
</evidence>
<name>A0AAX2ZDY8_9FIRM</name>
<dbReference type="GO" id="GO:0005886">
    <property type="term" value="C:plasma membrane"/>
    <property type="evidence" value="ECO:0007669"/>
    <property type="project" value="TreeGrafter"/>
</dbReference>
<evidence type="ECO:0000256" key="6">
    <source>
        <dbReference type="SAM" id="Phobius"/>
    </source>
</evidence>
<evidence type="ECO:0000256" key="4">
    <source>
        <dbReference type="ARBA" id="ARBA00022989"/>
    </source>
</evidence>
<dbReference type="PANTHER" id="PTHR38459:SF1">
    <property type="entry name" value="PROPHAGE BACTOPRENOL-LINKED GLUCOSE TRANSLOCASE HOMOLOG"/>
    <property type="match status" value="1"/>
</dbReference>
<accession>A0AAX2ZDY8</accession>
<feature type="transmembrane region" description="Helical" evidence="6">
    <location>
        <begin position="28"/>
        <end position="49"/>
    </location>
</feature>
<dbReference type="GO" id="GO:0000271">
    <property type="term" value="P:polysaccharide biosynthetic process"/>
    <property type="evidence" value="ECO:0007669"/>
    <property type="project" value="InterPro"/>
</dbReference>
<dbReference type="RefSeq" id="WP_228415259.1">
    <property type="nucleotide sequence ID" value="NZ_CP081135.1"/>
</dbReference>
<sequence length="150" mass="17491">MKDVKDVFAIKNTIVEKFRLYKDKIIEYIKFNIIGTANFAVAQLFYLTLYLVFKINYLIAYTITSVISITASYYLNSRYTFKEKKYSLKKYLLSFLVYIFEYALNLGVILSLVNTFGLSKAIAPIIAPIFSTIPVFFLMRLVIKHTDEKK</sequence>
<dbReference type="AlphaFoldDB" id="A0AAX2ZDY8"/>
<feature type="transmembrane region" description="Helical" evidence="6">
    <location>
        <begin position="55"/>
        <end position="75"/>
    </location>
</feature>
<keyword evidence="4 6" id="KW-1133">Transmembrane helix</keyword>
<keyword evidence="9" id="KW-1185">Reference proteome</keyword>
<dbReference type="InterPro" id="IPR007267">
    <property type="entry name" value="GtrA_DPMS_TM"/>
</dbReference>
<keyword evidence="5 6" id="KW-0472">Membrane</keyword>
<evidence type="ECO:0000256" key="3">
    <source>
        <dbReference type="ARBA" id="ARBA00022692"/>
    </source>
</evidence>
<dbReference type="EMBL" id="CP081135">
    <property type="protein sequence ID" value="UEL46294.1"/>
    <property type="molecule type" value="Genomic_DNA"/>
</dbReference>
<protein>
    <submittedName>
        <fullName evidence="8">GtrA family protein</fullName>
    </submittedName>
</protein>
<reference evidence="8 9" key="1">
    <citation type="journal article" date="2023" name="Int. J. Syst. Evol. Microbiol.">
        <title>Terrisporobacter hibernicus sp. nov., isolated from bovine faeces in Northern Ireland.</title>
        <authorList>
            <person name="Mitchell M."/>
            <person name="Nguyen S.V."/>
            <person name="Connor M."/>
            <person name="Fairley D.J."/>
            <person name="Donoghue O."/>
            <person name="Marshall H."/>
            <person name="Koolman L."/>
            <person name="McMullan G."/>
            <person name="Schaffer K.E."/>
            <person name="McGrath J.W."/>
            <person name="Fanning S."/>
        </authorList>
    </citation>
    <scope>NUCLEOTIDE SEQUENCE [LARGE SCALE GENOMIC DNA]</scope>
    <source>
        <strain evidence="8 9">MCA3</strain>
    </source>
</reference>
<feature type="transmembrane region" description="Helical" evidence="6">
    <location>
        <begin position="95"/>
        <end position="116"/>
    </location>
</feature>
<dbReference type="Proteomes" id="UP001198983">
    <property type="component" value="Chromosome"/>
</dbReference>
<feature type="transmembrane region" description="Helical" evidence="6">
    <location>
        <begin position="122"/>
        <end position="143"/>
    </location>
</feature>
<evidence type="ECO:0000256" key="1">
    <source>
        <dbReference type="ARBA" id="ARBA00004141"/>
    </source>
</evidence>
<evidence type="ECO:0000259" key="7">
    <source>
        <dbReference type="Pfam" id="PF04138"/>
    </source>
</evidence>
<comment type="subcellular location">
    <subcellularLocation>
        <location evidence="1">Membrane</location>
        <topology evidence="1">Multi-pass membrane protein</topology>
    </subcellularLocation>
</comment>
<evidence type="ECO:0000256" key="2">
    <source>
        <dbReference type="ARBA" id="ARBA00009399"/>
    </source>
</evidence>
<evidence type="ECO:0000256" key="5">
    <source>
        <dbReference type="ARBA" id="ARBA00023136"/>
    </source>
</evidence>
<dbReference type="Pfam" id="PF04138">
    <property type="entry name" value="GtrA_DPMS_TM"/>
    <property type="match status" value="1"/>
</dbReference>
<comment type="similarity">
    <text evidence="2">Belongs to the GtrA family.</text>
</comment>
<keyword evidence="3 6" id="KW-0812">Transmembrane</keyword>
<organism evidence="8 9">
    <name type="scientific">Terrisporobacter hibernicus</name>
    <dbReference type="NCBI Taxonomy" id="2813371"/>
    <lineage>
        <taxon>Bacteria</taxon>
        <taxon>Bacillati</taxon>
        <taxon>Bacillota</taxon>
        <taxon>Clostridia</taxon>
        <taxon>Peptostreptococcales</taxon>
        <taxon>Peptostreptococcaceae</taxon>
        <taxon>Terrisporobacter</taxon>
    </lineage>
</organism>